<dbReference type="SUPFAM" id="SSF117281">
    <property type="entry name" value="Kelch motif"/>
    <property type="match status" value="1"/>
</dbReference>
<feature type="non-terminal residue" evidence="3">
    <location>
        <position position="98"/>
    </location>
</feature>
<proteinExistence type="predicted"/>
<evidence type="ECO:0008006" key="4">
    <source>
        <dbReference type="Google" id="ProtNLM"/>
    </source>
</evidence>
<dbReference type="AlphaFoldDB" id="A0A0B6Y309"/>
<dbReference type="EMBL" id="HACG01003634">
    <property type="protein sequence ID" value="CEK50499.1"/>
    <property type="molecule type" value="Transcribed_RNA"/>
</dbReference>
<dbReference type="Gene3D" id="2.120.10.80">
    <property type="entry name" value="Kelch-type beta propeller"/>
    <property type="match status" value="1"/>
</dbReference>
<dbReference type="PANTHER" id="PTHR46428:SF1">
    <property type="entry name" value="KELCH DOMAIN-CONTAINING PROTEIN 10"/>
    <property type="match status" value="1"/>
</dbReference>
<dbReference type="GO" id="GO:0032874">
    <property type="term" value="P:positive regulation of stress-activated MAPK cascade"/>
    <property type="evidence" value="ECO:0007669"/>
    <property type="project" value="TreeGrafter"/>
</dbReference>
<sequence length="98" mass="10793">KLSSDSDPKQPVGRYRHETAFAGNKLYVFGGGTDRDAFSLVNIHTFDITTREWGTLKTFPDPQHGHPKPRKCHSCSQHNNDVFMVGGVGGTSTADEMT</sequence>
<evidence type="ECO:0000256" key="1">
    <source>
        <dbReference type="ARBA" id="ARBA00022441"/>
    </source>
</evidence>
<protein>
    <recommendedName>
        <fullName evidence="4">Rab9 effector protein with kelch motifs</fullName>
    </recommendedName>
</protein>
<dbReference type="InterPro" id="IPR015915">
    <property type="entry name" value="Kelch-typ_b-propeller"/>
</dbReference>
<feature type="non-terminal residue" evidence="3">
    <location>
        <position position="1"/>
    </location>
</feature>
<dbReference type="InterPro" id="IPR052125">
    <property type="entry name" value="KLHDC10"/>
</dbReference>
<accession>A0A0B6Y309</accession>
<keyword evidence="2" id="KW-0677">Repeat</keyword>
<dbReference type="Pfam" id="PF24681">
    <property type="entry name" value="Kelch_KLHDC2_KLHL20_DRC7"/>
    <property type="match status" value="1"/>
</dbReference>
<dbReference type="PANTHER" id="PTHR46428">
    <property type="entry name" value="KELCH DOMAIN-CONTAINING PROTEIN 10"/>
    <property type="match status" value="1"/>
</dbReference>
<evidence type="ECO:0000313" key="3">
    <source>
        <dbReference type="EMBL" id="CEK50499.1"/>
    </source>
</evidence>
<organism evidence="3">
    <name type="scientific">Arion vulgaris</name>
    <dbReference type="NCBI Taxonomy" id="1028688"/>
    <lineage>
        <taxon>Eukaryota</taxon>
        <taxon>Metazoa</taxon>
        <taxon>Spiralia</taxon>
        <taxon>Lophotrochozoa</taxon>
        <taxon>Mollusca</taxon>
        <taxon>Gastropoda</taxon>
        <taxon>Heterobranchia</taxon>
        <taxon>Euthyneura</taxon>
        <taxon>Panpulmonata</taxon>
        <taxon>Eupulmonata</taxon>
        <taxon>Stylommatophora</taxon>
        <taxon>Helicina</taxon>
        <taxon>Arionoidea</taxon>
        <taxon>Arionidae</taxon>
        <taxon>Arion</taxon>
    </lineage>
</organism>
<evidence type="ECO:0000256" key="2">
    <source>
        <dbReference type="ARBA" id="ARBA00022737"/>
    </source>
</evidence>
<name>A0A0B6Y309_9EUPU</name>
<gene>
    <name evidence="3" type="primary">ORF10917</name>
</gene>
<keyword evidence="1" id="KW-0880">Kelch repeat</keyword>
<reference evidence="3" key="1">
    <citation type="submission" date="2014-12" db="EMBL/GenBank/DDBJ databases">
        <title>Insight into the proteome of Arion vulgaris.</title>
        <authorList>
            <person name="Aradska J."/>
            <person name="Bulat T."/>
            <person name="Smidak R."/>
            <person name="Sarate P."/>
            <person name="Gangsoo J."/>
            <person name="Sialana F."/>
            <person name="Bilban M."/>
            <person name="Lubec G."/>
        </authorList>
    </citation>
    <scope>NUCLEOTIDE SEQUENCE</scope>
    <source>
        <tissue evidence="3">Skin</tissue>
    </source>
</reference>